<comment type="similarity">
    <text evidence="7">Belongs to the tRNA(Ile)-lysidine synthase family.</text>
</comment>
<dbReference type="InterPro" id="IPR014729">
    <property type="entry name" value="Rossmann-like_a/b/a_fold"/>
</dbReference>
<dbReference type="EC" id="6.3.4.19" evidence="7"/>
<evidence type="ECO:0000256" key="1">
    <source>
        <dbReference type="ARBA" id="ARBA00022490"/>
    </source>
</evidence>
<evidence type="ECO:0000256" key="4">
    <source>
        <dbReference type="ARBA" id="ARBA00022741"/>
    </source>
</evidence>
<name>A0A3M9M7Z5_9MICO</name>
<dbReference type="Proteomes" id="UP000271678">
    <property type="component" value="Unassembled WGS sequence"/>
</dbReference>
<comment type="function">
    <text evidence="7">Ligates lysine onto the cytidine present at position 34 of the AUA codon-specific tRNA(Ile) that contains the anticodon CAU, in an ATP-dependent manner. Cytidine is converted to lysidine, thus changing the amino acid specificity of the tRNA from methionine to isoleucine.</text>
</comment>
<evidence type="ECO:0000256" key="3">
    <source>
        <dbReference type="ARBA" id="ARBA00022694"/>
    </source>
</evidence>
<dbReference type="NCBIfam" id="TIGR02432">
    <property type="entry name" value="lysidine_TilS_N"/>
    <property type="match status" value="1"/>
</dbReference>
<dbReference type="Pfam" id="PF01171">
    <property type="entry name" value="ATP_bind_3"/>
    <property type="match status" value="1"/>
</dbReference>
<sequence length="327" mass="34265">MTGPHPAVAACRRHVRTCLSDLPESTVLVACSGGADSLALAAAVAFEAPKLGLATVAVVVDHRLQEGSAAIAQRAAAQCRALGIGRAEVRAVDVSGAGGPEAAARDARYAALRESASAYGAAVVLLGHTRDDQAETVLLALTRGSGPRAVTGMAAVTDASGVRWVRPLLDVTRAETHAACAALGVEPWHDPHNDDPRYLRVRMRRALADLETDVGPGVVAGLARTAELVRDDLDFLDEWALRLADALGESPWPVSELAALATPIRTRVWRELLRHAGVPAAALSKVHIDAVDALITGWHGQRPVHVPGGLQVRRGGGLVVAEPRRVE</sequence>
<dbReference type="RefSeq" id="WP_123271546.1">
    <property type="nucleotide sequence ID" value="NZ_RJJQ01000010.1"/>
</dbReference>
<feature type="domain" description="tRNA(Ile)-lysidine/2-thiocytidine synthase N-terminal" evidence="8">
    <location>
        <begin position="27"/>
        <end position="205"/>
    </location>
</feature>
<evidence type="ECO:0000259" key="9">
    <source>
        <dbReference type="Pfam" id="PF09179"/>
    </source>
</evidence>
<evidence type="ECO:0000256" key="7">
    <source>
        <dbReference type="HAMAP-Rule" id="MF_01161"/>
    </source>
</evidence>
<evidence type="ECO:0000259" key="8">
    <source>
        <dbReference type="Pfam" id="PF01171"/>
    </source>
</evidence>
<dbReference type="InterPro" id="IPR012795">
    <property type="entry name" value="tRNA_Ile_lys_synt_N"/>
</dbReference>
<dbReference type="Pfam" id="PF09179">
    <property type="entry name" value="TilS"/>
    <property type="match status" value="1"/>
</dbReference>
<keyword evidence="3 7" id="KW-0819">tRNA processing</keyword>
<keyword evidence="5 7" id="KW-0067">ATP-binding</keyword>
<dbReference type="AlphaFoldDB" id="A0A3M9M7Z5"/>
<organism evidence="10 11">
    <name type="scientific">Flexivirga caeni</name>
    <dbReference type="NCBI Taxonomy" id="2294115"/>
    <lineage>
        <taxon>Bacteria</taxon>
        <taxon>Bacillati</taxon>
        <taxon>Actinomycetota</taxon>
        <taxon>Actinomycetes</taxon>
        <taxon>Micrococcales</taxon>
        <taxon>Dermacoccaceae</taxon>
        <taxon>Flexivirga</taxon>
    </lineage>
</organism>
<keyword evidence="11" id="KW-1185">Reference proteome</keyword>
<dbReference type="InterPro" id="IPR011063">
    <property type="entry name" value="TilS/TtcA_N"/>
</dbReference>
<dbReference type="OrthoDB" id="5244702at2"/>
<feature type="domain" description="tRNA(Ile)-lysidine synthase substrate-binding" evidence="9">
    <location>
        <begin position="254"/>
        <end position="314"/>
    </location>
</feature>
<dbReference type="CDD" id="cd01992">
    <property type="entry name" value="TilS_N"/>
    <property type="match status" value="1"/>
</dbReference>
<evidence type="ECO:0000313" key="10">
    <source>
        <dbReference type="EMBL" id="RNI21700.1"/>
    </source>
</evidence>
<evidence type="ECO:0000256" key="5">
    <source>
        <dbReference type="ARBA" id="ARBA00022840"/>
    </source>
</evidence>
<dbReference type="PANTHER" id="PTHR43033">
    <property type="entry name" value="TRNA(ILE)-LYSIDINE SYNTHASE-RELATED"/>
    <property type="match status" value="1"/>
</dbReference>
<dbReference type="HAMAP" id="MF_01161">
    <property type="entry name" value="tRNA_Ile_lys_synt"/>
    <property type="match status" value="1"/>
</dbReference>
<dbReference type="GO" id="GO:0005737">
    <property type="term" value="C:cytoplasm"/>
    <property type="evidence" value="ECO:0007669"/>
    <property type="project" value="UniProtKB-SubCell"/>
</dbReference>
<comment type="caution">
    <text evidence="10">The sequence shown here is derived from an EMBL/GenBank/DDBJ whole genome shotgun (WGS) entry which is preliminary data.</text>
</comment>
<evidence type="ECO:0000313" key="11">
    <source>
        <dbReference type="Proteomes" id="UP000271678"/>
    </source>
</evidence>
<gene>
    <name evidence="7 10" type="primary">tilS</name>
    <name evidence="10" type="ORF">EFY87_11170</name>
</gene>
<keyword evidence="1 7" id="KW-0963">Cytoplasm</keyword>
<dbReference type="SUPFAM" id="SSF52402">
    <property type="entry name" value="Adenine nucleotide alpha hydrolases-like"/>
    <property type="match status" value="1"/>
</dbReference>
<dbReference type="GO" id="GO:0006400">
    <property type="term" value="P:tRNA modification"/>
    <property type="evidence" value="ECO:0007669"/>
    <property type="project" value="UniProtKB-UniRule"/>
</dbReference>
<evidence type="ECO:0000256" key="2">
    <source>
        <dbReference type="ARBA" id="ARBA00022598"/>
    </source>
</evidence>
<dbReference type="InterPro" id="IPR015262">
    <property type="entry name" value="tRNA_Ile_lys_synt_subst-bd"/>
</dbReference>
<dbReference type="EMBL" id="RJJQ01000010">
    <property type="protein sequence ID" value="RNI21700.1"/>
    <property type="molecule type" value="Genomic_DNA"/>
</dbReference>
<evidence type="ECO:0000256" key="6">
    <source>
        <dbReference type="ARBA" id="ARBA00048539"/>
    </source>
</evidence>
<dbReference type="InterPro" id="IPR012094">
    <property type="entry name" value="tRNA_Ile_lys_synt"/>
</dbReference>
<protein>
    <recommendedName>
        <fullName evidence="7">tRNA(Ile)-lysidine synthase</fullName>
        <ecNumber evidence="7">6.3.4.19</ecNumber>
    </recommendedName>
    <alternativeName>
        <fullName evidence="7">tRNA(Ile)-2-lysyl-cytidine synthase</fullName>
    </alternativeName>
    <alternativeName>
        <fullName evidence="7">tRNA(Ile)-lysidine synthetase</fullName>
    </alternativeName>
</protein>
<keyword evidence="2 7" id="KW-0436">Ligase</keyword>
<keyword evidence="4 7" id="KW-0547">Nucleotide-binding</keyword>
<feature type="binding site" evidence="7">
    <location>
        <begin position="32"/>
        <end position="37"/>
    </location>
    <ligand>
        <name>ATP</name>
        <dbReference type="ChEBI" id="CHEBI:30616"/>
    </ligand>
</feature>
<dbReference type="GO" id="GO:0005524">
    <property type="term" value="F:ATP binding"/>
    <property type="evidence" value="ECO:0007669"/>
    <property type="project" value="UniProtKB-UniRule"/>
</dbReference>
<accession>A0A3M9M7Z5</accession>
<comment type="subcellular location">
    <subcellularLocation>
        <location evidence="7">Cytoplasm</location>
    </subcellularLocation>
</comment>
<comment type="domain">
    <text evidence="7">The N-terminal region contains the highly conserved SGGXDS motif, predicted to be a P-loop motif involved in ATP binding.</text>
</comment>
<comment type="catalytic activity">
    <reaction evidence="6 7">
        <text>cytidine(34) in tRNA(Ile2) + L-lysine + ATP = lysidine(34) in tRNA(Ile2) + AMP + diphosphate + H(+)</text>
        <dbReference type="Rhea" id="RHEA:43744"/>
        <dbReference type="Rhea" id="RHEA-COMP:10625"/>
        <dbReference type="Rhea" id="RHEA-COMP:10670"/>
        <dbReference type="ChEBI" id="CHEBI:15378"/>
        <dbReference type="ChEBI" id="CHEBI:30616"/>
        <dbReference type="ChEBI" id="CHEBI:32551"/>
        <dbReference type="ChEBI" id="CHEBI:33019"/>
        <dbReference type="ChEBI" id="CHEBI:82748"/>
        <dbReference type="ChEBI" id="CHEBI:83665"/>
        <dbReference type="ChEBI" id="CHEBI:456215"/>
        <dbReference type="EC" id="6.3.4.19"/>
    </reaction>
</comment>
<reference evidence="10 11" key="1">
    <citation type="submission" date="2018-11" db="EMBL/GenBank/DDBJ databases">
        <title>Draft genome of Simplicispira Flexivirga sp. BO-16.</title>
        <authorList>
            <person name="Im W.T."/>
        </authorList>
    </citation>
    <scope>NUCLEOTIDE SEQUENCE [LARGE SCALE GENOMIC DNA]</scope>
    <source>
        <strain evidence="10 11">BO-16</strain>
    </source>
</reference>
<dbReference type="SUPFAM" id="SSF82829">
    <property type="entry name" value="MesJ substrate recognition domain-like"/>
    <property type="match status" value="1"/>
</dbReference>
<dbReference type="PANTHER" id="PTHR43033:SF1">
    <property type="entry name" value="TRNA(ILE)-LYSIDINE SYNTHASE-RELATED"/>
    <property type="match status" value="1"/>
</dbReference>
<proteinExistence type="inferred from homology"/>
<dbReference type="Gene3D" id="3.40.50.620">
    <property type="entry name" value="HUPs"/>
    <property type="match status" value="1"/>
</dbReference>
<dbReference type="GO" id="GO:0032267">
    <property type="term" value="F:tRNA(Ile)-lysidine synthase activity"/>
    <property type="evidence" value="ECO:0007669"/>
    <property type="project" value="UniProtKB-EC"/>
</dbReference>